<dbReference type="Pfam" id="PF00486">
    <property type="entry name" value="Trans_reg_C"/>
    <property type="match status" value="1"/>
</dbReference>
<dbReference type="CDD" id="cd00093">
    <property type="entry name" value="HTH_XRE"/>
    <property type="match status" value="1"/>
</dbReference>
<dbReference type="Pfam" id="PF01381">
    <property type="entry name" value="HTH_3"/>
    <property type="match status" value="1"/>
</dbReference>
<dbReference type="CDD" id="cd00383">
    <property type="entry name" value="trans_reg_C"/>
    <property type="match status" value="1"/>
</dbReference>
<dbReference type="InterPro" id="IPR016032">
    <property type="entry name" value="Sig_transdc_resp-reg_C-effctor"/>
</dbReference>
<dbReference type="InterPro" id="IPR036388">
    <property type="entry name" value="WH-like_DNA-bd_sf"/>
</dbReference>
<dbReference type="SMART" id="SM00530">
    <property type="entry name" value="HTH_XRE"/>
    <property type="match status" value="1"/>
</dbReference>
<dbReference type="InterPro" id="IPR010982">
    <property type="entry name" value="Lambda_DNA-bd_dom_sf"/>
</dbReference>
<evidence type="ECO:0000256" key="2">
    <source>
        <dbReference type="ARBA" id="ARBA00023012"/>
    </source>
</evidence>
<dbReference type="SMART" id="SM00862">
    <property type="entry name" value="Trans_reg_C"/>
    <property type="match status" value="1"/>
</dbReference>
<feature type="domain" description="HTH cro/C1-type" evidence="8">
    <location>
        <begin position="10"/>
        <end position="64"/>
    </location>
</feature>
<dbReference type="PANTHER" id="PTHR35807:SF1">
    <property type="entry name" value="TRANSCRIPTIONAL REGULATOR REDD"/>
    <property type="match status" value="1"/>
</dbReference>
<accession>A0ABM7F8V3</accession>
<keyword evidence="2" id="KW-0902">Two-component regulatory system</keyword>
<dbReference type="EMBL" id="AP018448">
    <property type="protein sequence ID" value="BBC32410.1"/>
    <property type="molecule type" value="Genomic_DNA"/>
</dbReference>
<evidence type="ECO:0000256" key="5">
    <source>
        <dbReference type="ARBA" id="ARBA00023163"/>
    </source>
</evidence>
<evidence type="ECO:0000256" key="1">
    <source>
        <dbReference type="ARBA" id="ARBA00005820"/>
    </source>
</evidence>
<keyword evidence="11" id="KW-1185">Reference proteome</keyword>
<evidence type="ECO:0000259" key="8">
    <source>
        <dbReference type="PROSITE" id="PS50943"/>
    </source>
</evidence>
<reference evidence="10 11" key="2">
    <citation type="journal article" date="2023" name="ChemBioChem">
        <title>Acyltransferase Domain Exchange between Two Independent Type I Polyketide Synthases in the Same Producer Strain of Macrolide Antibiotics.</title>
        <authorList>
            <person name="Kudo F."/>
            <person name="Kishikawa K."/>
            <person name="Tsuboi K."/>
            <person name="Kido T."/>
            <person name="Usui T."/>
            <person name="Hashimoto J."/>
            <person name="Shin-Ya K."/>
            <person name="Miyanaga A."/>
            <person name="Eguchi T."/>
        </authorList>
    </citation>
    <scope>NUCLEOTIDE SEQUENCE [LARGE SCALE GENOMIC DNA]</scope>
    <source>
        <strain evidence="10 11">A-8890</strain>
    </source>
</reference>
<feature type="compositionally biased region" description="Acidic residues" evidence="7">
    <location>
        <begin position="330"/>
        <end position="340"/>
    </location>
</feature>
<dbReference type="InterPro" id="IPR005158">
    <property type="entry name" value="BTAD"/>
</dbReference>
<dbReference type="SMART" id="SM01043">
    <property type="entry name" value="BTAD"/>
    <property type="match status" value="1"/>
</dbReference>
<comment type="similarity">
    <text evidence="1">Belongs to the AfsR/DnrI/RedD regulatory family.</text>
</comment>
<evidence type="ECO:0000256" key="7">
    <source>
        <dbReference type="SAM" id="MobiDB-lite"/>
    </source>
</evidence>
<dbReference type="InterPro" id="IPR001387">
    <property type="entry name" value="Cro/C1-type_HTH"/>
</dbReference>
<dbReference type="InterPro" id="IPR051677">
    <property type="entry name" value="AfsR-DnrI-RedD_regulator"/>
</dbReference>
<reference evidence="10 11" key="1">
    <citation type="journal article" date="2010" name="ChemBioChem">
        <title>Cloning and characterization of the biosynthetic gene cluster of 16-membered macrolide antibiotic FD-891: involvement of a dual functional cytochrome P450 monooxygenase catalyzing epoxidation and hydroxylation.</title>
        <authorList>
            <person name="Kudo F."/>
            <person name="Motegi A."/>
            <person name="Mizoue K."/>
            <person name="Eguchi T."/>
        </authorList>
    </citation>
    <scope>NUCLEOTIDE SEQUENCE [LARGE SCALE GENOMIC DNA]</scope>
    <source>
        <strain evidence="10 11">A-8890</strain>
    </source>
</reference>
<evidence type="ECO:0000313" key="11">
    <source>
        <dbReference type="Proteomes" id="UP001321542"/>
    </source>
</evidence>
<name>A0ABM7F8V3_9ACTN</name>
<dbReference type="PROSITE" id="PS50943">
    <property type="entry name" value="HTH_CROC1"/>
    <property type="match status" value="1"/>
</dbReference>
<dbReference type="InterPro" id="IPR011990">
    <property type="entry name" value="TPR-like_helical_dom_sf"/>
</dbReference>
<dbReference type="SUPFAM" id="SSF46894">
    <property type="entry name" value="C-terminal effector domain of the bipartite response regulators"/>
    <property type="match status" value="1"/>
</dbReference>
<feature type="DNA-binding region" description="OmpR/PhoB-type" evidence="6">
    <location>
        <begin position="68"/>
        <end position="171"/>
    </location>
</feature>
<protein>
    <submittedName>
        <fullName evidence="10">Uncharacterized protein</fullName>
    </submittedName>
</protein>
<dbReference type="SUPFAM" id="SSF47413">
    <property type="entry name" value="lambda repressor-like DNA-binding domains"/>
    <property type="match status" value="1"/>
</dbReference>
<dbReference type="Gene3D" id="1.25.40.10">
    <property type="entry name" value="Tetratricopeptide repeat domain"/>
    <property type="match status" value="1"/>
</dbReference>
<organism evidence="10 11">
    <name type="scientific">Streptomyces graminofaciens</name>
    <dbReference type="NCBI Taxonomy" id="68212"/>
    <lineage>
        <taxon>Bacteria</taxon>
        <taxon>Bacillati</taxon>
        <taxon>Actinomycetota</taxon>
        <taxon>Actinomycetes</taxon>
        <taxon>Kitasatosporales</taxon>
        <taxon>Streptomycetaceae</taxon>
        <taxon>Streptomyces</taxon>
    </lineage>
</organism>
<feature type="compositionally biased region" description="Basic and acidic residues" evidence="7">
    <location>
        <begin position="319"/>
        <end position="329"/>
    </location>
</feature>
<evidence type="ECO:0000313" key="10">
    <source>
        <dbReference type="EMBL" id="BBC32410.1"/>
    </source>
</evidence>
<proteinExistence type="inferred from homology"/>
<dbReference type="Proteomes" id="UP001321542">
    <property type="component" value="Chromosome"/>
</dbReference>
<evidence type="ECO:0000256" key="4">
    <source>
        <dbReference type="ARBA" id="ARBA00023125"/>
    </source>
</evidence>
<feature type="compositionally biased region" description="Polar residues" evidence="7">
    <location>
        <begin position="352"/>
        <end position="361"/>
    </location>
</feature>
<keyword evidence="5" id="KW-0804">Transcription</keyword>
<dbReference type="Gene3D" id="1.10.10.10">
    <property type="entry name" value="Winged helix-like DNA-binding domain superfamily/Winged helix DNA-binding domain"/>
    <property type="match status" value="1"/>
</dbReference>
<keyword evidence="3" id="KW-0805">Transcription regulation</keyword>
<dbReference type="PANTHER" id="PTHR35807">
    <property type="entry name" value="TRANSCRIPTIONAL REGULATOR REDD-RELATED"/>
    <property type="match status" value="1"/>
</dbReference>
<feature type="domain" description="OmpR/PhoB-type" evidence="9">
    <location>
        <begin position="68"/>
        <end position="171"/>
    </location>
</feature>
<gene>
    <name evidence="10" type="ORF">SGFS_037040</name>
</gene>
<sequence length="370" mass="40453">MADDRWGDVLRSARIRAQLTQDEVARRAGISVRTVRHIERGQVTPRPATLERMSEVFGYDVTDVGRGPGSSRMPCEIRVLGPMTVRCAGLPVDMPLKQRMLLGLLAVQPDQVVGHEEIADALWGDGAQSCRRHLVYTYVARLRRLITPRDDRKGAGGDHISTVHGGYVLNSRGMGLDLCRFEERAARAARMAGTDPVAALDLYAQALNGWQGRLLQDLPHLRQHPAVVQVAQRHIDVAVDFADLALSLGRPACAVEQLTVASSEEPLHEALQARIMLVLAGTGRRAAALRLFGDLRLRLSAELGVEPSEELWEARRAILDRNGPERGSEPDESDLPEEPDQASAASPASSRGVDSSDTGDVSQEKVFLPR</sequence>
<evidence type="ECO:0000259" key="9">
    <source>
        <dbReference type="PROSITE" id="PS51755"/>
    </source>
</evidence>
<feature type="region of interest" description="Disordered" evidence="7">
    <location>
        <begin position="319"/>
        <end position="370"/>
    </location>
</feature>
<keyword evidence="4 6" id="KW-0238">DNA-binding</keyword>
<dbReference type="Gene3D" id="1.10.260.40">
    <property type="entry name" value="lambda repressor-like DNA-binding domains"/>
    <property type="match status" value="1"/>
</dbReference>
<dbReference type="PROSITE" id="PS51755">
    <property type="entry name" value="OMPR_PHOB"/>
    <property type="match status" value="1"/>
</dbReference>
<dbReference type="RefSeq" id="WP_286251531.1">
    <property type="nucleotide sequence ID" value="NZ_AP018448.1"/>
</dbReference>
<dbReference type="Pfam" id="PF03704">
    <property type="entry name" value="BTAD"/>
    <property type="match status" value="1"/>
</dbReference>
<evidence type="ECO:0000256" key="3">
    <source>
        <dbReference type="ARBA" id="ARBA00023015"/>
    </source>
</evidence>
<evidence type="ECO:0000256" key="6">
    <source>
        <dbReference type="PROSITE-ProRule" id="PRU01091"/>
    </source>
</evidence>
<dbReference type="InterPro" id="IPR001867">
    <property type="entry name" value="OmpR/PhoB-type_DNA-bd"/>
</dbReference>
<dbReference type="SUPFAM" id="SSF48452">
    <property type="entry name" value="TPR-like"/>
    <property type="match status" value="1"/>
</dbReference>